<dbReference type="EMBL" id="MN740152">
    <property type="protein sequence ID" value="QHT90139.1"/>
    <property type="molecule type" value="Genomic_DNA"/>
</dbReference>
<feature type="domain" description="EamA" evidence="6">
    <location>
        <begin position="156"/>
        <end position="286"/>
    </location>
</feature>
<feature type="transmembrane region" description="Helical" evidence="5">
    <location>
        <begin position="272"/>
        <end position="289"/>
    </location>
</feature>
<proteinExistence type="predicted"/>
<protein>
    <recommendedName>
        <fullName evidence="6">EamA domain-containing protein</fullName>
    </recommendedName>
</protein>
<evidence type="ECO:0000259" key="6">
    <source>
        <dbReference type="Pfam" id="PF00892"/>
    </source>
</evidence>
<evidence type="ECO:0000256" key="5">
    <source>
        <dbReference type="SAM" id="Phobius"/>
    </source>
</evidence>
<evidence type="ECO:0000256" key="2">
    <source>
        <dbReference type="ARBA" id="ARBA00022692"/>
    </source>
</evidence>
<name>A0A6C0IBN2_9ZZZZ</name>
<feature type="domain" description="EamA" evidence="6">
    <location>
        <begin position="6"/>
        <end position="134"/>
    </location>
</feature>
<feature type="transmembrane region" description="Helical" evidence="5">
    <location>
        <begin position="154"/>
        <end position="178"/>
    </location>
</feature>
<feature type="transmembrane region" description="Helical" evidence="5">
    <location>
        <begin position="238"/>
        <end position="260"/>
    </location>
</feature>
<dbReference type="InterPro" id="IPR000620">
    <property type="entry name" value="EamA_dom"/>
</dbReference>
<keyword evidence="3 5" id="KW-1133">Transmembrane helix</keyword>
<keyword evidence="2 5" id="KW-0812">Transmembrane</keyword>
<dbReference type="Pfam" id="PF00892">
    <property type="entry name" value="EamA"/>
    <property type="match status" value="2"/>
</dbReference>
<evidence type="ECO:0000313" key="7">
    <source>
        <dbReference type="EMBL" id="QHT90139.1"/>
    </source>
</evidence>
<feature type="transmembrane region" description="Helical" evidence="5">
    <location>
        <begin position="212"/>
        <end position="232"/>
    </location>
</feature>
<evidence type="ECO:0000256" key="3">
    <source>
        <dbReference type="ARBA" id="ARBA00022989"/>
    </source>
</evidence>
<comment type="subcellular location">
    <subcellularLocation>
        <location evidence="1">Membrane</location>
        <topology evidence="1">Multi-pass membrane protein</topology>
    </subcellularLocation>
</comment>
<feature type="transmembrane region" description="Helical" evidence="5">
    <location>
        <begin position="117"/>
        <end position="133"/>
    </location>
</feature>
<evidence type="ECO:0000256" key="1">
    <source>
        <dbReference type="ARBA" id="ARBA00004141"/>
    </source>
</evidence>
<sequence>MNTESIAVLLSEATLSLYPILIKNIHTDLATQLFFRLGTYSALSAGLADKKDIISTWGSLPSALSSFTYGFMNLIHIGSSYIGFAELPAGTAMALFYTYPFFNIIAGVLLLGEDFKMATLPFFALALVGVYLLSKEEEKKDKNEKKEGFLDKSWTRGLIAIFIAALTETLIFIVAKTAPSASNAFYPMLQLYVGAFLLWLGVLGAKGQMPDWSAAGPLVLFNTFIGFVGYAMRFYAIPLLPTAVFSILSFIGVVTAYGWGNLFVGEVPSLEACLGALLITGSIAGVQYIS</sequence>
<dbReference type="SUPFAM" id="SSF103481">
    <property type="entry name" value="Multidrug resistance efflux transporter EmrE"/>
    <property type="match status" value="2"/>
</dbReference>
<dbReference type="InterPro" id="IPR050638">
    <property type="entry name" value="AA-Vitamin_Transporters"/>
</dbReference>
<feature type="transmembrane region" description="Helical" evidence="5">
    <location>
        <begin position="184"/>
        <end position="205"/>
    </location>
</feature>
<accession>A0A6C0IBN2</accession>
<dbReference type="GO" id="GO:0016020">
    <property type="term" value="C:membrane"/>
    <property type="evidence" value="ECO:0007669"/>
    <property type="project" value="UniProtKB-SubCell"/>
</dbReference>
<organism evidence="7">
    <name type="scientific">viral metagenome</name>
    <dbReference type="NCBI Taxonomy" id="1070528"/>
    <lineage>
        <taxon>unclassified sequences</taxon>
        <taxon>metagenomes</taxon>
        <taxon>organismal metagenomes</taxon>
    </lineage>
</organism>
<dbReference type="InterPro" id="IPR037185">
    <property type="entry name" value="EmrE-like"/>
</dbReference>
<dbReference type="AlphaFoldDB" id="A0A6C0IBN2"/>
<evidence type="ECO:0000256" key="4">
    <source>
        <dbReference type="ARBA" id="ARBA00023136"/>
    </source>
</evidence>
<dbReference type="PANTHER" id="PTHR32322">
    <property type="entry name" value="INNER MEMBRANE TRANSPORTER"/>
    <property type="match status" value="1"/>
</dbReference>
<reference evidence="7" key="1">
    <citation type="journal article" date="2020" name="Nature">
        <title>Giant virus diversity and host interactions through global metagenomics.</title>
        <authorList>
            <person name="Schulz F."/>
            <person name="Roux S."/>
            <person name="Paez-Espino D."/>
            <person name="Jungbluth S."/>
            <person name="Walsh D.A."/>
            <person name="Denef V.J."/>
            <person name="McMahon K.D."/>
            <person name="Konstantinidis K.T."/>
            <person name="Eloe-Fadrosh E.A."/>
            <person name="Kyrpides N.C."/>
            <person name="Woyke T."/>
        </authorList>
    </citation>
    <scope>NUCLEOTIDE SEQUENCE</scope>
    <source>
        <strain evidence="7">GVMAG-M-3300023184-62</strain>
    </source>
</reference>
<keyword evidence="4 5" id="KW-0472">Membrane</keyword>
<dbReference type="PANTHER" id="PTHR32322:SF2">
    <property type="entry name" value="EAMA DOMAIN-CONTAINING PROTEIN"/>
    <property type="match status" value="1"/>
</dbReference>